<protein>
    <submittedName>
        <fullName evidence="3">P-loop containing nucleoside triphosphate hydrolase protein</fullName>
    </submittedName>
</protein>
<accession>A0A7E4VSF2</accession>
<dbReference type="InterPro" id="IPR027417">
    <property type="entry name" value="P-loop_NTPase"/>
</dbReference>
<dbReference type="AlphaFoldDB" id="A0A7E4VSF2"/>
<reference evidence="2" key="1">
    <citation type="journal article" date="2013" name="Genetics">
        <title>The draft genome and transcriptome of Panagrellus redivivus are shaped by the harsh demands of a free-living lifestyle.</title>
        <authorList>
            <person name="Srinivasan J."/>
            <person name="Dillman A.R."/>
            <person name="Macchietto M.G."/>
            <person name="Heikkinen L."/>
            <person name="Lakso M."/>
            <person name="Fracchia K.M."/>
            <person name="Antoshechkin I."/>
            <person name="Mortazavi A."/>
            <person name="Wong G."/>
            <person name="Sternberg P.W."/>
        </authorList>
    </citation>
    <scope>NUCLEOTIDE SEQUENCE [LARGE SCALE GENOMIC DNA]</scope>
    <source>
        <strain evidence="2">MT8872</strain>
    </source>
</reference>
<evidence type="ECO:0000313" key="3">
    <source>
        <dbReference type="WBParaSite" id="Pan_g2617.t1"/>
    </source>
</evidence>
<evidence type="ECO:0000313" key="2">
    <source>
        <dbReference type="Proteomes" id="UP000492821"/>
    </source>
</evidence>
<proteinExistence type="predicted"/>
<organism evidence="2 3">
    <name type="scientific">Panagrellus redivivus</name>
    <name type="common">Microworm</name>
    <dbReference type="NCBI Taxonomy" id="6233"/>
    <lineage>
        <taxon>Eukaryota</taxon>
        <taxon>Metazoa</taxon>
        <taxon>Ecdysozoa</taxon>
        <taxon>Nematoda</taxon>
        <taxon>Chromadorea</taxon>
        <taxon>Rhabditida</taxon>
        <taxon>Tylenchina</taxon>
        <taxon>Panagrolaimomorpha</taxon>
        <taxon>Panagrolaimoidea</taxon>
        <taxon>Panagrolaimidae</taxon>
        <taxon>Panagrellus</taxon>
    </lineage>
</organism>
<keyword evidence="1" id="KW-0472">Membrane</keyword>
<evidence type="ECO:0000256" key="1">
    <source>
        <dbReference type="SAM" id="Phobius"/>
    </source>
</evidence>
<feature type="transmembrane region" description="Helical" evidence="1">
    <location>
        <begin position="20"/>
        <end position="39"/>
    </location>
</feature>
<keyword evidence="2" id="KW-1185">Reference proteome</keyword>
<dbReference type="WBParaSite" id="Pan_g2617.t1">
    <property type="protein sequence ID" value="Pan_g2617.t1"/>
    <property type="gene ID" value="Pan_g2617"/>
</dbReference>
<dbReference type="Proteomes" id="UP000492821">
    <property type="component" value="Unassembled WGS sequence"/>
</dbReference>
<reference evidence="3" key="2">
    <citation type="submission" date="2020-10" db="UniProtKB">
        <authorList>
            <consortium name="WormBaseParasite"/>
        </authorList>
    </citation>
    <scope>IDENTIFICATION</scope>
</reference>
<keyword evidence="1" id="KW-1133">Transmembrane helix</keyword>
<dbReference type="SUPFAM" id="SSF52540">
    <property type="entry name" value="P-loop containing nucleoside triphosphate hydrolases"/>
    <property type="match status" value="1"/>
</dbReference>
<sequence>MARRTSSSSAAMRDLLASPIFLYVCLYLLYRFVRSIVLLESDFYSLLKRSFQPKPTQHGSNGSKFGNSTADVEIMSILARRKLHPSDIARDVDFMVFHSEWVSFSVLDDPKWQLYSCNVNYAYFVEMPFNIGEYSYRYCDSLAEGQFGEAQRVARVRWNRFITESERWRHFKGKVIALTTMPHAGSSVLCSSLQQIADDETAPQALAVFSYPDVLTQISTYCETYEALGVASIRKMLSASLRFLCKDQANKQTIVFRLRPSCIRLVLHIHAVAPHVMHVFMARDQLEHAISLYIHPPLADSDFIDVAKMAILLQRTLPAFSNTITTITTGETSSINMVRPKSVIELAVALICSSVINYKRQKKFYIAPVIYYETLISETRVTLKSLLNLCGLTDFVVSDNVVLAASEAGEKEADIIRELNNDEKTVIEQTTQLLEFYAD</sequence>
<dbReference type="Gene3D" id="3.40.50.300">
    <property type="entry name" value="P-loop containing nucleotide triphosphate hydrolases"/>
    <property type="match status" value="1"/>
</dbReference>
<keyword evidence="1" id="KW-0812">Transmembrane</keyword>
<name>A0A7E4VSF2_PANRE</name>